<evidence type="ECO:0000256" key="6">
    <source>
        <dbReference type="ARBA" id="ARBA00022840"/>
    </source>
</evidence>
<evidence type="ECO:0000313" key="13">
    <source>
        <dbReference type="EMBL" id="OXA63547.1"/>
    </source>
</evidence>
<dbReference type="PROSITE" id="PS00109">
    <property type="entry name" value="PROTEIN_KINASE_TYR"/>
    <property type="match status" value="1"/>
</dbReference>
<feature type="transmembrane region" description="Helical" evidence="11">
    <location>
        <begin position="132"/>
        <end position="150"/>
    </location>
</feature>
<keyword evidence="13" id="KW-0675">Receptor</keyword>
<dbReference type="GO" id="GO:0050793">
    <property type="term" value="P:regulation of developmental process"/>
    <property type="evidence" value="ECO:0007669"/>
    <property type="project" value="UniProtKB-ARBA"/>
</dbReference>
<keyword evidence="11" id="KW-0812">Transmembrane</keyword>
<proteinExistence type="predicted"/>
<evidence type="ECO:0000256" key="11">
    <source>
        <dbReference type="SAM" id="Phobius"/>
    </source>
</evidence>
<keyword evidence="14" id="KW-1185">Reference proteome</keyword>
<keyword evidence="7 11" id="KW-0472">Membrane</keyword>
<comment type="subcellular location">
    <subcellularLocation>
        <location evidence="2">Endomembrane system</location>
    </subcellularLocation>
    <subcellularLocation>
        <location evidence="1">Membrane</location>
        <topology evidence="1">Single-pass membrane protein</topology>
    </subcellularLocation>
</comment>
<keyword evidence="5" id="KW-0418">Kinase</keyword>
<evidence type="ECO:0000256" key="2">
    <source>
        <dbReference type="ARBA" id="ARBA00004308"/>
    </source>
</evidence>
<feature type="transmembrane region" description="Helical" evidence="11">
    <location>
        <begin position="69"/>
        <end position="90"/>
    </location>
</feature>
<dbReference type="PRINTS" id="PR00109">
    <property type="entry name" value="TYRKINASE"/>
</dbReference>
<feature type="transmembrane region" description="Helical" evidence="11">
    <location>
        <begin position="102"/>
        <end position="126"/>
    </location>
</feature>
<keyword evidence="4 10" id="KW-0547">Nucleotide-binding</keyword>
<dbReference type="InterPro" id="IPR000719">
    <property type="entry name" value="Prot_kinase_dom"/>
</dbReference>
<reference evidence="13 14" key="1">
    <citation type="submission" date="2015-12" db="EMBL/GenBank/DDBJ databases">
        <title>The genome of Folsomia candida.</title>
        <authorList>
            <person name="Faddeeva A."/>
            <person name="Derks M.F."/>
            <person name="Anvar Y."/>
            <person name="Smit S."/>
            <person name="Van Straalen N."/>
            <person name="Roelofs D."/>
        </authorList>
    </citation>
    <scope>NUCLEOTIDE SEQUENCE [LARGE SCALE GENOMIC DNA]</scope>
    <source>
        <strain evidence="13 14">VU population</strain>
        <tissue evidence="13">Whole body</tissue>
    </source>
</reference>
<sequence length="530" mass="60318">MGRLKLASFILQPCMGLFLQGAVKALAVVEVGVNFVMLAVAIPDYGDEYVEILKVKEYNFTRFCINMTTWIYCHLYKAISIAFAFLLFIIVSNRNRAGLHRWLILSATLYLIWLCCFVTNTILRSWKQNLSFAMYCAMGVYKLYFFWTTISFSNEIKRNGVTDKALCVLSDEDLDDFFKTGQVDQSHRGDRYKTTFEIPLSQLLLDTVRPLGSGQFGVVYKATLIKPIQNTAGTQIVAVKTVIPTADVVCLKSLVRELQILNCIGNHENIVNLVGACTSEVKQRKLYVIVEYCALGSIQSYLEDHRSAAMGIESYNLDREYISREDEPINFRDLVRWAKETANGLEYIANNHVIHGDLAARNVLLTFSRTAKVADFGLSKQLYRYATYARHSNEQPIPWRWMAWECLDDLKFTTHSDSWSYGITVWEYFSLGATPYPGLSFSSNFVQGLKTGQIRPDKPLYATNEIYQELCKCWAVDPTARPSFSKLKSFFAEILDNSSVKIHTTPEIHNPSFQVQPSLSYVAVGDLNYI</sequence>
<evidence type="ECO:0000256" key="4">
    <source>
        <dbReference type="ARBA" id="ARBA00022741"/>
    </source>
</evidence>
<keyword evidence="6 10" id="KW-0067">ATP-binding</keyword>
<dbReference type="EMBL" id="LNIX01000001">
    <property type="protein sequence ID" value="OXA63547.1"/>
    <property type="molecule type" value="Genomic_DNA"/>
</dbReference>
<keyword evidence="11" id="KW-1133">Transmembrane helix</keyword>
<dbReference type="InterPro" id="IPR011009">
    <property type="entry name" value="Kinase-like_dom_sf"/>
</dbReference>
<dbReference type="PROSITE" id="PS50011">
    <property type="entry name" value="PROTEIN_KINASE_DOM"/>
    <property type="match status" value="1"/>
</dbReference>
<dbReference type="PANTHER" id="PTHR24416">
    <property type="entry name" value="TYROSINE-PROTEIN KINASE RECEPTOR"/>
    <property type="match status" value="1"/>
</dbReference>
<dbReference type="InterPro" id="IPR001245">
    <property type="entry name" value="Ser-Thr/Tyr_kinase_cat_dom"/>
</dbReference>
<name>A0A226F287_FOLCA</name>
<organism evidence="13 14">
    <name type="scientific">Folsomia candida</name>
    <name type="common">Springtail</name>
    <dbReference type="NCBI Taxonomy" id="158441"/>
    <lineage>
        <taxon>Eukaryota</taxon>
        <taxon>Metazoa</taxon>
        <taxon>Ecdysozoa</taxon>
        <taxon>Arthropoda</taxon>
        <taxon>Hexapoda</taxon>
        <taxon>Collembola</taxon>
        <taxon>Entomobryomorpha</taxon>
        <taxon>Isotomoidea</taxon>
        <taxon>Isotomidae</taxon>
        <taxon>Proisotominae</taxon>
        <taxon>Folsomia</taxon>
    </lineage>
</organism>
<dbReference type="GO" id="GO:0048468">
    <property type="term" value="P:cell development"/>
    <property type="evidence" value="ECO:0007669"/>
    <property type="project" value="UniProtKB-ARBA"/>
</dbReference>
<evidence type="ECO:0000256" key="10">
    <source>
        <dbReference type="PROSITE-ProRule" id="PRU10141"/>
    </source>
</evidence>
<dbReference type="Pfam" id="PF07714">
    <property type="entry name" value="PK_Tyr_Ser-Thr"/>
    <property type="match status" value="1"/>
</dbReference>
<dbReference type="STRING" id="158441.A0A226F287"/>
<dbReference type="OrthoDB" id="26722at2759"/>
<dbReference type="InterPro" id="IPR017441">
    <property type="entry name" value="Protein_kinase_ATP_BS"/>
</dbReference>
<dbReference type="GO" id="GO:0005524">
    <property type="term" value="F:ATP binding"/>
    <property type="evidence" value="ECO:0007669"/>
    <property type="project" value="UniProtKB-UniRule"/>
</dbReference>
<keyword evidence="3" id="KW-0808">Transferase</keyword>
<dbReference type="InterPro" id="IPR050122">
    <property type="entry name" value="RTK"/>
</dbReference>
<evidence type="ECO:0000313" key="14">
    <source>
        <dbReference type="Proteomes" id="UP000198287"/>
    </source>
</evidence>
<evidence type="ECO:0000259" key="12">
    <source>
        <dbReference type="PROSITE" id="PS50011"/>
    </source>
</evidence>
<comment type="catalytic activity">
    <reaction evidence="9">
        <text>L-tyrosyl-[protein] + ATP = O-phospho-L-tyrosyl-[protein] + ADP + H(+)</text>
        <dbReference type="Rhea" id="RHEA:10596"/>
        <dbReference type="Rhea" id="RHEA-COMP:10136"/>
        <dbReference type="Rhea" id="RHEA-COMP:20101"/>
        <dbReference type="ChEBI" id="CHEBI:15378"/>
        <dbReference type="ChEBI" id="CHEBI:30616"/>
        <dbReference type="ChEBI" id="CHEBI:46858"/>
        <dbReference type="ChEBI" id="CHEBI:61978"/>
        <dbReference type="ChEBI" id="CHEBI:456216"/>
        <dbReference type="EC" id="2.7.10.1"/>
    </reaction>
</comment>
<dbReference type="PANTHER" id="PTHR24416:SF600">
    <property type="entry name" value="PDGF- AND VEGF-RECEPTOR RELATED, ISOFORM J"/>
    <property type="match status" value="1"/>
</dbReference>
<evidence type="ECO:0000256" key="7">
    <source>
        <dbReference type="ARBA" id="ARBA00023136"/>
    </source>
</evidence>
<dbReference type="Gene3D" id="3.30.200.20">
    <property type="entry name" value="Phosphorylase Kinase, domain 1"/>
    <property type="match status" value="1"/>
</dbReference>
<dbReference type="GO" id="GO:0043235">
    <property type="term" value="C:receptor complex"/>
    <property type="evidence" value="ECO:0007669"/>
    <property type="project" value="TreeGrafter"/>
</dbReference>
<comment type="caution">
    <text evidence="13">The sequence shown here is derived from an EMBL/GenBank/DDBJ whole genome shotgun (WGS) entry which is preliminary data.</text>
</comment>
<evidence type="ECO:0000256" key="9">
    <source>
        <dbReference type="ARBA" id="ARBA00051243"/>
    </source>
</evidence>
<evidence type="ECO:0000256" key="1">
    <source>
        <dbReference type="ARBA" id="ARBA00004167"/>
    </source>
</evidence>
<dbReference type="Gene3D" id="1.10.510.10">
    <property type="entry name" value="Transferase(Phosphotransferase) domain 1"/>
    <property type="match status" value="1"/>
</dbReference>
<dbReference type="Proteomes" id="UP000198287">
    <property type="component" value="Unassembled WGS sequence"/>
</dbReference>
<dbReference type="GO" id="GO:0007169">
    <property type="term" value="P:cell surface receptor protein tyrosine kinase signaling pathway"/>
    <property type="evidence" value="ECO:0007669"/>
    <property type="project" value="TreeGrafter"/>
</dbReference>
<dbReference type="AlphaFoldDB" id="A0A226F287"/>
<accession>A0A226F287</accession>
<evidence type="ECO:0000256" key="8">
    <source>
        <dbReference type="ARBA" id="ARBA00023137"/>
    </source>
</evidence>
<keyword evidence="8" id="KW-0829">Tyrosine-protein kinase</keyword>
<dbReference type="GO" id="GO:0051130">
    <property type="term" value="P:positive regulation of cellular component organization"/>
    <property type="evidence" value="ECO:0007669"/>
    <property type="project" value="UniProtKB-ARBA"/>
</dbReference>
<dbReference type="GO" id="GO:0030182">
    <property type="term" value="P:neuron differentiation"/>
    <property type="evidence" value="ECO:0007669"/>
    <property type="project" value="UniProtKB-ARBA"/>
</dbReference>
<dbReference type="CDD" id="cd00192">
    <property type="entry name" value="PTKc"/>
    <property type="match status" value="1"/>
</dbReference>
<feature type="binding site" evidence="10">
    <location>
        <position position="240"/>
    </location>
    <ligand>
        <name>ATP</name>
        <dbReference type="ChEBI" id="CHEBI:30616"/>
    </ligand>
</feature>
<evidence type="ECO:0000256" key="3">
    <source>
        <dbReference type="ARBA" id="ARBA00022679"/>
    </source>
</evidence>
<gene>
    <name evidence="13" type="ORF">Fcan01_01180</name>
</gene>
<dbReference type="SUPFAM" id="SSF56112">
    <property type="entry name" value="Protein kinase-like (PK-like)"/>
    <property type="match status" value="1"/>
</dbReference>
<protein>
    <submittedName>
        <fullName evidence="13">Fibroblast growth factor receptor 3</fullName>
    </submittedName>
</protein>
<dbReference type="GO" id="GO:0004714">
    <property type="term" value="F:transmembrane receptor protein tyrosine kinase activity"/>
    <property type="evidence" value="ECO:0007669"/>
    <property type="project" value="UniProtKB-EC"/>
</dbReference>
<dbReference type="PROSITE" id="PS00107">
    <property type="entry name" value="PROTEIN_KINASE_ATP"/>
    <property type="match status" value="1"/>
</dbReference>
<evidence type="ECO:0000256" key="5">
    <source>
        <dbReference type="ARBA" id="ARBA00022777"/>
    </source>
</evidence>
<feature type="domain" description="Protein kinase" evidence="12">
    <location>
        <begin position="205"/>
        <end position="491"/>
    </location>
</feature>
<dbReference type="InterPro" id="IPR008266">
    <property type="entry name" value="Tyr_kinase_AS"/>
</dbReference>
<dbReference type="GO" id="GO:0012505">
    <property type="term" value="C:endomembrane system"/>
    <property type="evidence" value="ECO:0007669"/>
    <property type="project" value="UniProtKB-SubCell"/>
</dbReference>
<dbReference type="FunFam" id="1.10.510.10:FF:001512">
    <property type="entry name" value="Receptor tyrosine-protein kinase erbB-2"/>
    <property type="match status" value="1"/>
</dbReference>
<dbReference type="GO" id="GO:0005886">
    <property type="term" value="C:plasma membrane"/>
    <property type="evidence" value="ECO:0007669"/>
    <property type="project" value="TreeGrafter"/>
</dbReference>